<feature type="chain" id="PRO_5046136036" description="NAD(P)H oxidase (H2O2-forming)" evidence="21">
    <location>
        <begin position="24"/>
        <end position="1582"/>
    </location>
</feature>
<dbReference type="SUPFAM" id="SSF47473">
    <property type="entry name" value="EF-hand"/>
    <property type="match status" value="1"/>
</dbReference>
<evidence type="ECO:0000256" key="4">
    <source>
        <dbReference type="ARBA" id="ARBA00022559"/>
    </source>
</evidence>
<evidence type="ECO:0000256" key="10">
    <source>
        <dbReference type="ARBA" id="ARBA00022837"/>
    </source>
</evidence>
<dbReference type="GeneID" id="106806121"/>
<comment type="catalytic activity">
    <reaction evidence="18">
        <text>NADPH + O2 + H(+) = H2O2 + NADP(+)</text>
        <dbReference type="Rhea" id="RHEA:11260"/>
        <dbReference type="ChEBI" id="CHEBI:15378"/>
        <dbReference type="ChEBI" id="CHEBI:15379"/>
        <dbReference type="ChEBI" id="CHEBI:16240"/>
        <dbReference type="ChEBI" id="CHEBI:57783"/>
        <dbReference type="ChEBI" id="CHEBI:58349"/>
        <dbReference type="EC" id="1.6.3.1"/>
    </reaction>
</comment>
<feature type="compositionally biased region" description="Low complexity" evidence="19">
    <location>
        <begin position="51"/>
        <end position="64"/>
    </location>
</feature>
<keyword evidence="4" id="KW-0575">Peroxidase</keyword>
<keyword evidence="10" id="KW-0106">Calcium</keyword>
<dbReference type="Pfam" id="PF08030">
    <property type="entry name" value="NAD_binding_6"/>
    <property type="match status" value="1"/>
</dbReference>
<evidence type="ECO:0000256" key="15">
    <source>
        <dbReference type="ARBA" id="ARBA00023180"/>
    </source>
</evidence>
<dbReference type="InterPro" id="IPR013112">
    <property type="entry name" value="FAD-bd_8"/>
</dbReference>
<dbReference type="Gene3D" id="2.40.30.10">
    <property type="entry name" value="Translation factors"/>
    <property type="match status" value="1"/>
</dbReference>
<dbReference type="SUPFAM" id="SSF52343">
    <property type="entry name" value="Ferredoxin reductase-like, C-terminal NADP-linked domain"/>
    <property type="match status" value="1"/>
</dbReference>
<comment type="catalytic activity">
    <reaction evidence="17">
        <text>NADH + O2 + H(+) = H2O2 + NAD(+)</text>
        <dbReference type="Rhea" id="RHEA:11264"/>
        <dbReference type="ChEBI" id="CHEBI:15378"/>
        <dbReference type="ChEBI" id="CHEBI:15379"/>
        <dbReference type="ChEBI" id="CHEBI:16240"/>
        <dbReference type="ChEBI" id="CHEBI:57540"/>
        <dbReference type="ChEBI" id="CHEBI:57945"/>
        <dbReference type="EC" id="1.6.3.1"/>
    </reaction>
</comment>
<dbReference type="Pfam" id="PF13499">
    <property type="entry name" value="EF-hand_7"/>
    <property type="match status" value="1"/>
</dbReference>
<keyword evidence="5" id="KW-0285">Flavoprotein</keyword>
<evidence type="ECO:0000256" key="11">
    <source>
        <dbReference type="ARBA" id="ARBA00022857"/>
    </source>
</evidence>
<dbReference type="RefSeq" id="XP_014663461.1">
    <property type="nucleotide sequence ID" value="XM_014807975.1"/>
</dbReference>
<evidence type="ECO:0000256" key="1">
    <source>
        <dbReference type="ARBA" id="ARBA00004424"/>
    </source>
</evidence>
<feature type="transmembrane region" description="Helical" evidence="20">
    <location>
        <begin position="1214"/>
        <end position="1240"/>
    </location>
</feature>
<dbReference type="InterPro" id="IPR013130">
    <property type="entry name" value="Fe3_Rdtase_TM_dom"/>
</dbReference>
<evidence type="ECO:0000256" key="9">
    <source>
        <dbReference type="ARBA" id="ARBA00022827"/>
    </source>
</evidence>
<dbReference type="InterPro" id="IPR039261">
    <property type="entry name" value="FNR_nucleotide-bd"/>
</dbReference>
<keyword evidence="7 21" id="KW-0732">Signal</keyword>
<evidence type="ECO:0000256" key="14">
    <source>
        <dbReference type="ARBA" id="ARBA00023136"/>
    </source>
</evidence>
<evidence type="ECO:0000256" key="7">
    <source>
        <dbReference type="ARBA" id="ARBA00022729"/>
    </source>
</evidence>
<dbReference type="InterPro" id="IPR017927">
    <property type="entry name" value="FAD-bd_FR_type"/>
</dbReference>
<dbReference type="InterPro" id="IPR037120">
    <property type="entry name" value="Haem_peroxidase_sf_animal"/>
</dbReference>
<keyword evidence="12 20" id="KW-1133">Transmembrane helix</keyword>
<evidence type="ECO:0000256" key="20">
    <source>
        <dbReference type="SAM" id="Phobius"/>
    </source>
</evidence>
<evidence type="ECO:0000256" key="17">
    <source>
        <dbReference type="ARBA" id="ARBA00047455"/>
    </source>
</evidence>
<evidence type="ECO:0000256" key="21">
    <source>
        <dbReference type="SAM" id="SignalP"/>
    </source>
</evidence>
<dbReference type="SUPFAM" id="SSF63380">
    <property type="entry name" value="Riboflavin synthase domain-like"/>
    <property type="match status" value="1"/>
</dbReference>
<feature type="transmembrane region" description="Helical" evidence="20">
    <location>
        <begin position="1112"/>
        <end position="1137"/>
    </location>
</feature>
<dbReference type="CDD" id="cd00051">
    <property type="entry name" value="EFh"/>
    <property type="match status" value="1"/>
</dbReference>
<evidence type="ECO:0000256" key="8">
    <source>
        <dbReference type="ARBA" id="ARBA00022737"/>
    </source>
</evidence>
<keyword evidence="16" id="KW-0376">Hydrogen peroxide</keyword>
<evidence type="ECO:0000313" key="25">
    <source>
        <dbReference type="RefSeq" id="XP_014663461.1"/>
    </source>
</evidence>
<protein>
    <recommendedName>
        <fullName evidence="3">NAD(P)H oxidase (H2O2-forming)</fullName>
        <ecNumber evidence="3">1.6.3.1</ecNumber>
    </recommendedName>
</protein>
<evidence type="ECO:0000256" key="5">
    <source>
        <dbReference type="ARBA" id="ARBA00022630"/>
    </source>
</evidence>
<proteinExistence type="inferred from homology"/>
<dbReference type="PRINTS" id="PR00457">
    <property type="entry name" value="ANPEROXIDASE"/>
</dbReference>
<feature type="transmembrane region" description="Helical" evidence="20">
    <location>
        <begin position="721"/>
        <end position="745"/>
    </location>
</feature>
<evidence type="ECO:0000259" key="22">
    <source>
        <dbReference type="PROSITE" id="PS50222"/>
    </source>
</evidence>
<dbReference type="PROSITE" id="PS00018">
    <property type="entry name" value="EF_HAND_1"/>
    <property type="match status" value="1"/>
</dbReference>
<dbReference type="InterPro" id="IPR013121">
    <property type="entry name" value="Fe_red_NAD-bd_6"/>
</dbReference>
<dbReference type="PROSITE" id="PS50292">
    <property type="entry name" value="PEROXIDASE_3"/>
    <property type="match status" value="1"/>
</dbReference>
<dbReference type="Proteomes" id="UP000695022">
    <property type="component" value="Unplaced"/>
</dbReference>
<feature type="signal peptide" evidence="21">
    <location>
        <begin position="1"/>
        <end position="23"/>
    </location>
</feature>
<accession>A0ABM1DU40</accession>
<keyword evidence="14 20" id="KW-0472">Membrane</keyword>
<feature type="transmembrane region" description="Helical" evidence="20">
    <location>
        <begin position="1275"/>
        <end position="1294"/>
    </location>
</feature>
<organism evidence="24 25">
    <name type="scientific">Priapulus caudatus</name>
    <name type="common">Priapulid worm</name>
    <dbReference type="NCBI Taxonomy" id="37621"/>
    <lineage>
        <taxon>Eukaryota</taxon>
        <taxon>Metazoa</taxon>
        <taxon>Ecdysozoa</taxon>
        <taxon>Scalidophora</taxon>
        <taxon>Priapulida</taxon>
        <taxon>Priapulimorpha</taxon>
        <taxon>Priapulimorphida</taxon>
        <taxon>Priapulidae</taxon>
        <taxon>Priapulus</taxon>
    </lineage>
</organism>
<feature type="compositionally biased region" description="Polar residues" evidence="19">
    <location>
        <begin position="1036"/>
        <end position="1049"/>
    </location>
</feature>
<evidence type="ECO:0000259" key="23">
    <source>
        <dbReference type="PROSITE" id="PS51384"/>
    </source>
</evidence>
<evidence type="ECO:0000256" key="6">
    <source>
        <dbReference type="ARBA" id="ARBA00022692"/>
    </source>
</evidence>
<dbReference type="CDD" id="cd09820">
    <property type="entry name" value="dual_peroxidase_like"/>
    <property type="match status" value="1"/>
</dbReference>
<keyword evidence="8" id="KW-0677">Repeat</keyword>
<keyword evidence="13" id="KW-0560">Oxidoreductase</keyword>
<dbReference type="CDD" id="cd06186">
    <property type="entry name" value="NOX_Duox_like_FAD_NADP"/>
    <property type="match status" value="1"/>
</dbReference>
<dbReference type="SFLD" id="SFLDS00052">
    <property type="entry name" value="Ferric_Reductase_Domain"/>
    <property type="match status" value="1"/>
</dbReference>
<gene>
    <name evidence="25" type="primary">LOC106806121</name>
</gene>
<dbReference type="PANTHER" id="PTHR11972:SF208">
    <property type="entry name" value="DUAL OXIDASE-LIKE PROTEIN"/>
    <property type="match status" value="1"/>
</dbReference>
<comment type="subcellular location">
    <subcellularLocation>
        <location evidence="1">Apical cell membrane</location>
        <topology evidence="1">Multi-pass membrane protein</topology>
    </subcellularLocation>
</comment>
<evidence type="ECO:0000256" key="12">
    <source>
        <dbReference type="ARBA" id="ARBA00022989"/>
    </source>
</evidence>
<dbReference type="SFLD" id="SFLDG01168">
    <property type="entry name" value="Ferric_reductase_subgroup_(FRE"/>
    <property type="match status" value="1"/>
</dbReference>
<feature type="domain" description="FAD-binding FR-type" evidence="23">
    <location>
        <begin position="1302"/>
        <end position="1407"/>
    </location>
</feature>
<feature type="transmembrane region" description="Helical" evidence="20">
    <location>
        <begin position="1252"/>
        <end position="1269"/>
    </location>
</feature>
<evidence type="ECO:0000256" key="19">
    <source>
        <dbReference type="SAM" id="MobiDB-lite"/>
    </source>
</evidence>
<feature type="transmembrane region" description="Helical" evidence="20">
    <location>
        <begin position="1079"/>
        <end position="1100"/>
    </location>
</feature>
<dbReference type="PROSITE" id="PS51384">
    <property type="entry name" value="FAD_FR"/>
    <property type="match status" value="1"/>
</dbReference>
<evidence type="ECO:0000256" key="3">
    <source>
        <dbReference type="ARBA" id="ARBA00012698"/>
    </source>
</evidence>
<evidence type="ECO:0000256" key="16">
    <source>
        <dbReference type="ARBA" id="ARBA00023324"/>
    </source>
</evidence>
<keyword evidence="6 20" id="KW-0812">Transmembrane</keyword>
<dbReference type="Pfam" id="PF08022">
    <property type="entry name" value="FAD_binding_8"/>
    <property type="match status" value="1"/>
</dbReference>
<dbReference type="InterPro" id="IPR002048">
    <property type="entry name" value="EF_hand_dom"/>
</dbReference>
<dbReference type="InterPro" id="IPR019791">
    <property type="entry name" value="Haem_peroxidase_animal"/>
</dbReference>
<dbReference type="InterPro" id="IPR034821">
    <property type="entry name" value="DUOX_peroxidase"/>
</dbReference>
<keyword evidence="24" id="KW-1185">Reference proteome</keyword>
<name>A0ABM1DU40_PRICU</name>
<dbReference type="Pfam" id="PF01794">
    <property type="entry name" value="Ferric_reduct"/>
    <property type="match status" value="1"/>
</dbReference>
<feature type="region of interest" description="Disordered" evidence="19">
    <location>
        <begin position="51"/>
        <end position="78"/>
    </location>
</feature>
<reference evidence="25" key="1">
    <citation type="submission" date="2025-08" db="UniProtKB">
        <authorList>
            <consortium name="RefSeq"/>
        </authorList>
    </citation>
    <scope>IDENTIFICATION</scope>
</reference>
<evidence type="ECO:0000256" key="2">
    <source>
        <dbReference type="ARBA" id="ARBA00005644"/>
    </source>
</evidence>
<dbReference type="SUPFAM" id="SSF48113">
    <property type="entry name" value="Heme-dependent peroxidases"/>
    <property type="match status" value="1"/>
</dbReference>
<dbReference type="PROSITE" id="PS50222">
    <property type="entry name" value="EF_HAND_2"/>
    <property type="match status" value="1"/>
</dbReference>
<feature type="domain" description="EF-hand" evidence="22">
    <location>
        <begin position="910"/>
        <end position="945"/>
    </location>
</feature>
<comment type="similarity">
    <text evidence="2">In the N-terminal section; belongs to the peroxidase family.</text>
</comment>
<sequence>MTTRAEIRLAFCVVLAILVTASGQAVTGIATTPSATTTATPTATTIAATTATTPSANSTTLSPSDPRAQTGIGACTPSQDAYFTDENGRYRQDGFRPGGCWQLPLSENISRLREVEYEGYDGWYNNVAHPELGGADSALIRILPPAYSDGSYHPSGQDRPNPFKISEAVFRGETGFQSSNSKTALLVFFGQQVVEEILDAQAPGCPPEYFNIPVPVDHPHLNPNNFSSFEMPLLRSRYDMRTGFSPNNPRQQLNEITPYMDGGLTYGVTKAWADSLREFEGGRLARDTSESINVPVRNTIRLPMANPPPPRDHPQLKNVNRFWRLGNPRGDENPFLLTFGVLWFRWHNYLAHQFQARHVDEPEWTDERIFNEARKWVIATHQHVVMYEWLPSWLGPENSLDPYTGYHAELDPGISAVFQSAAMRFGHTLVPPGVYRRNSNCEFRVTTMKTGTQDASGHKGLRTCNTFWNPQESIRENDIDELLLGMASQVTEREDNIITPDLRGFVFGGLEFNRRDLMAVNIQRGRDHGLTDYMSARRHFNLPAWDNFEDYFNATYLDDNGVEVPRFPLFHAGPQRNLSEALELRQRVEDVFDGRTDQMDIWPGGMLETRETGPGELFTYIIRDQFKRIRDGDRFWYENYRLNGQFTEEEVDVIRNITLRDIIMSVTQIPDELIGGLQADPFRYNTASDPCAASYPGQMQESGLAACTSLQQFDFFSGSEISYALTFLAVGLFGVGCVMMLVFLAKRKERRVAEQRKMVQASLRKKKSDDSLIPCTEWQGHREGERTVQVRLGPGKVITILNERGKTQRTIDMSRVQSVMLLVAADQHQKMVAIKIAREYDQILKLPNVAMRTDFIGRLESFLGETGIGRERREMKQEQIFKMAFTKLDRQLQLEKFFRVAFAQVKTTRSPEAKAKLLFDMYDISQDGHMSREEFRNMLRSFMELANEKLANAEIDQVIDSMFKSSGLTEKQAITFDDFQKLLSGHQDVLNYATLNFEGAGVDMPKAAGREGARDNATTRARKTIIRAYSKEGRSKSTAAPSASSQLKVETQKQKFEKNRVQNRINAFVRFVENHRMHIFWFSLYTLVTIGVFAERAYYYSVEREHAGLRRIAGYGVTITRGAASGMMFTYSCLLVTMSRNTITFFRETFLHRFIPFDSAIAMHKYIAFWALLFTVFHVIGHAINFYHISTQTANDLTCLFRNFFHATHELPKFHYWCWGTITGFSGVLVTLVVILIYTFAIQYSRRHVFKWFWATHNLYVVMYILMFIHGAGRLVQNGFFFYFFLGPGILFTLDRLVSISRKKIEIAVIKAEILPSDVTALTFKRPQNFEYRSGQWVRIACVTQGRNEYHPFTLTSSPHEEHLTLHIRAVGPWTINLRSTYDPNVIREHSYPKLYLDGPYGEGHQDWYKFEVAVLVGGGIGVTPFASILKDLVSRSSVSTNFACKKVYFLWVTRTQKQFEWMTDIIQDVENNDTRGLVSTHIFITQFYQKFDLRTTMLYVCESHFQKISGRSLFTGLKSITHFGRPQFASFLNSLQDEHPEVAKIGVFSCGPPLMTSSVDNACAELNTQDGAAFLHHFENF</sequence>
<dbReference type="Pfam" id="PF03098">
    <property type="entry name" value="An_peroxidase"/>
    <property type="match status" value="1"/>
</dbReference>
<dbReference type="InterPro" id="IPR010255">
    <property type="entry name" value="Haem_peroxidase_sf"/>
</dbReference>
<evidence type="ECO:0000313" key="24">
    <source>
        <dbReference type="Proteomes" id="UP000695022"/>
    </source>
</evidence>
<evidence type="ECO:0000256" key="13">
    <source>
        <dbReference type="ARBA" id="ARBA00023002"/>
    </source>
</evidence>
<dbReference type="Gene3D" id="1.10.238.10">
    <property type="entry name" value="EF-hand"/>
    <property type="match status" value="1"/>
</dbReference>
<dbReference type="SFLD" id="SFLDG01169">
    <property type="entry name" value="NADPH_oxidase_subgroup_(NOX)"/>
    <property type="match status" value="2"/>
</dbReference>
<keyword evidence="11" id="KW-0521">NADP</keyword>
<dbReference type="InterPro" id="IPR050369">
    <property type="entry name" value="RBOH/FRE"/>
</dbReference>
<dbReference type="PANTHER" id="PTHR11972">
    <property type="entry name" value="NADPH OXIDASE"/>
    <property type="match status" value="1"/>
</dbReference>
<dbReference type="Gene3D" id="3.40.50.80">
    <property type="entry name" value="Nucleotide-binding domain of ferredoxin-NADP reductase (FNR) module"/>
    <property type="match status" value="1"/>
</dbReference>
<feature type="transmembrane region" description="Helical" evidence="20">
    <location>
        <begin position="1167"/>
        <end position="1187"/>
    </location>
</feature>
<evidence type="ECO:0000256" key="18">
    <source>
        <dbReference type="ARBA" id="ARBA00048762"/>
    </source>
</evidence>
<dbReference type="InterPro" id="IPR011992">
    <property type="entry name" value="EF-hand-dom_pair"/>
</dbReference>
<keyword evidence="15" id="KW-0325">Glycoprotein</keyword>
<dbReference type="InterPro" id="IPR018247">
    <property type="entry name" value="EF_Hand_1_Ca_BS"/>
</dbReference>
<dbReference type="InterPro" id="IPR017938">
    <property type="entry name" value="Riboflavin_synthase-like_b-brl"/>
</dbReference>
<dbReference type="Gene3D" id="1.10.640.10">
    <property type="entry name" value="Haem peroxidase domain superfamily, animal type"/>
    <property type="match status" value="1"/>
</dbReference>
<feature type="region of interest" description="Disordered" evidence="19">
    <location>
        <begin position="1031"/>
        <end position="1051"/>
    </location>
</feature>
<dbReference type="EC" id="1.6.3.1" evidence="3"/>
<keyword evidence="9" id="KW-0274">FAD</keyword>